<evidence type="ECO:0008006" key="4">
    <source>
        <dbReference type="Google" id="ProtNLM"/>
    </source>
</evidence>
<organism evidence="3">
    <name type="scientific">marine metagenome</name>
    <dbReference type="NCBI Taxonomy" id="408172"/>
    <lineage>
        <taxon>unclassified sequences</taxon>
        <taxon>metagenomes</taxon>
        <taxon>ecological metagenomes</taxon>
    </lineage>
</organism>
<gene>
    <name evidence="3" type="ORF">METZ01_LOCUS351053</name>
</gene>
<name>A0A382RKJ7_9ZZZZ</name>
<dbReference type="InterPro" id="IPR002762">
    <property type="entry name" value="CbiX-like"/>
</dbReference>
<proteinExistence type="predicted"/>
<dbReference type="GO" id="GO:0016829">
    <property type="term" value="F:lyase activity"/>
    <property type="evidence" value="ECO:0007669"/>
    <property type="project" value="UniProtKB-KW"/>
</dbReference>
<protein>
    <recommendedName>
        <fullName evidence="4">Sirohydrochlorin cobaltochelatase</fullName>
    </recommendedName>
</protein>
<keyword evidence="1" id="KW-0479">Metal-binding</keyword>
<dbReference type="Pfam" id="PF01903">
    <property type="entry name" value="CbiX"/>
    <property type="match status" value="1"/>
</dbReference>
<evidence type="ECO:0000256" key="2">
    <source>
        <dbReference type="ARBA" id="ARBA00023239"/>
    </source>
</evidence>
<dbReference type="AlphaFoldDB" id="A0A382RKJ7"/>
<feature type="non-terminal residue" evidence="3">
    <location>
        <position position="177"/>
    </location>
</feature>
<accession>A0A382RKJ7</accession>
<keyword evidence="2" id="KW-0456">Lyase</keyword>
<evidence type="ECO:0000256" key="1">
    <source>
        <dbReference type="ARBA" id="ARBA00022723"/>
    </source>
</evidence>
<dbReference type="GO" id="GO:0046872">
    <property type="term" value="F:metal ion binding"/>
    <property type="evidence" value="ECO:0007669"/>
    <property type="project" value="UniProtKB-KW"/>
</dbReference>
<dbReference type="EMBL" id="UINC01122408">
    <property type="protein sequence ID" value="SVC98199.1"/>
    <property type="molecule type" value="Genomic_DNA"/>
</dbReference>
<sequence>MEGSIKAVILVGHGGLPSDIPSDVVEKFIRLHKSRVKVGGEASEQELELDRTIRRWERTPESDPYKSGLELLASHMEPLLEGFTLKTAYNEFCYPTIEEAVEELAAENVSKIILVTTMITRGGSHSEREIPEELDGLRNKFKNIDIKYAWPFDMDTFALFLATHVKVHDPLSAVANN</sequence>
<evidence type="ECO:0000313" key="3">
    <source>
        <dbReference type="EMBL" id="SVC98199.1"/>
    </source>
</evidence>
<dbReference type="SUPFAM" id="SSF53800">
    <property type="entry name" value="Chelatase"/>
    <property type="match status" value="1"/>
</dbReference>
<dbReference type="Gene3D" id="3.40.50.1400">
    <property type="match status" value="1"/>
</dbReference>
<reference evidence="3" key="1">
    <citation type="submission" date="2018-05" db="EMBL/GenBank/DDBJ databases">
        <authorList>
            <person name="Lanie J.A."/>
            <person name="Ng W.-L."/>
            <person name="Kazmierczak K.M."/>
            <person name="Andrzejewski T.M."/>
            <person name="Davidsen T.M."/>
            <person name="Wayne K.J."/>
            <person name="Tettelin H."/>
            <person name="Glass J.I."/>
            <person name="Rusch D."/>
            <person name="Podicherti R."/>
            <person name="Tsui H.-C.T."/>
            <person name="Winkler M.E."/>
        </authorList>
    </citation>
    <scope>NUCLEOTIDE SEQUENCE</scope>
</reference>